<comment type="caution">
    <text evidence="2">The sequence shown here is derived from an EMBL/GenBank/DDBJ whole genome shotgun (WGS) entry which is preliminary data.</text>
</comment>
<keyword evidence="3" id="KW-1185">Reference proteome</keyword>
<sequence length="485" mass="50727">MTGAHDLSDPIPEYPPPAYALSEDGELDYALTSTPFPLMASPPSPGPLVAAELDLVITAAPGKKVTCSRLVIALPRGTQPQSLVESGDGIEVRFSDDSWSAAIAGTEGTVECVLTSEYDFYDFEGETLVVHLRGVGVNRSAGNTEVTVTEHCRLPGDDQDRVTTVRLRNIEKEPFRPAIAAGSPNRFSVHRGAPSENNPAPATTVRAGSTVTLRWRKPEAARQWVFAQYLRSENGFAGKEVTGESTLASDPLNRTTTFTLRTITTATREITDESVTVQVSNPTLAGLTVRGPVGVPASLTLGGDLKTGRTPTDAHGLTVAGQLTATGAATVTDTLTAHQGIAIAGPLTVRGTPTSGASTISGQVTAAAITVRNLTATNSVTLFGPPVKVILTKPNLPFVAQTEGILVVQLLSAHLHKDTLIVEVNAGGQQWSAMLLSNGLNLAPRSDSLLIPLRPGDEVTASGSATQHPPLVSHQSAWLPTGGQA</sequence>
<protein>
    <submittedName>
        <fullName evidence="2">Uncharacterized protein</fullName>
    </submittedName>
</protein>
<organism evidence="2 3">
    <name type="scientific">Amycolatopsis panacis</name>
    <dbReference type="NCBI Taxonomy" id="2340917"/>
    <lineage>
        <taxon>Bacteria</taxon>
        <taxon>Bacillati</taxon>
        <taxon>Actinomycetota</taxon>
        <taxon>Actinomycetes</taxon>
        <taxon>Pseudonocardiales</taxon>
        <taxon>Pseudonocardiaceae</taxon>
        <taxon>Amycolatopsis</taxon>
    </lineage>
</organism>
<reference evidence="2 3" key="1">
    <citation type="submission" date="2018-09" db="EMBL/GenBank/DDBJ databases">
        <title>YIM PH 21725 draft genome.</title>
        <authorList>
            <person name="Miao C."/>
        </authorList>
    </citation>
    <scope>NUCLEOTIDE SEQUENCE [LARGE SCALE GENOMIC DNA]</scope>
    <source>
        <strain evidence="3">YIM PH21725</strain>
    </source>
</reference>
<feature type="compositionally biased region" description="Polar residues" evidence="1">
    <location>
        <begin position="461"/>
        <end position="478"/>
    </location>
</feature>
<proteinExistence type="predicted"/>
<evidence type="ECO:0000313" key="2">
    <source>
        <dbReference type="EMBL" id="RJQ83878.1"/>
    </source>
</evidence>
<dbReference type="Proteomes" id="UP000285112">
    <property type="component" value="Unassembled WGS sequence"/>
</dbReference>
<dbReference type="OrthoDB" id="10009862at2"/>
<dbReference type="EMBL" id="QZFV01000091">
    <property type="protein sequence ID" value="RJQ83878.1"/>
    <property type="molecule type" value="Genomic_DNA"/>
</dbReference>
<dbReference type="AlphaFoldDB" id="A0A419I267"/>
<gene>
    <name evidence="2" type="ORF">D5S19_18915</name>
</gene>
<evidence type="ECO:0000313" key="3">
    <source>
        <dbReference type="Proteomes" id="UP000285112"/>
    </source>
</evidence>
<feature type="region of interest" description="Disordered" evidence="1">
    <location>
        <begin position="460"/>
        <end position="485"/>
    </location>
</feature>
<accession>A0A419I267</accession>
<dbReference type="RefSeq" id="WP_120024672.1">
    <property type="nucleotide sequence ID" value="NZ_QZFV01000091.1"/>
</dbReference>
<name>A0A419I267_9PSEU</name>
<evidence type="ECO:0000256" key="1">
    <source>
        <dbReference type="SAM" id="MobiDB-lite"/>
    </source>
</evidence>